<dbReference type="AlphaFoldDB" id="A0A495J0K8"/>
<gene>
    <name evidence="2" type="ORF">BDD43_2004</name>
</gene>
<accession>A0A495J0K8</accession>
<comment type="caution">
    <text evidence="2">The sequence shown here is derived from an EMBL/GenBank/DDBJ whole genome shotgun (WGS) entry which is preliminary data.</text>
</comment>
<feature type="compositionally biased region" description="Basic residues" evidence="1">
    <location>
        <begin position="41"/>
        <end position="52"/>
    </location>
</feature>
<reference evidence="2 3" key="1">
    <citation type="submission" date="2018-10" db="EMBL/GenBank/DDBJ databases">
        <title>Genomic Encyclopedia of Archaeal and Bacterial Type Strains, Phase II (KMG-II): from individual species to whole genera.</title>
        <authorList>
            <person name="Goeker M."/>
        </authorList>
    </citation>
    <scope>NUCLEOTIDE SEQUENCE [LARGE SCALE GENOMIC DNA]</scope>
    <source>
        <strain evidence="2 3">DSM 18602</strain>
    </source>
</reference>
<organism evidence="2 3">
    <name type="scientific">Mucilaginibacter gracilis</name>
    <dbReference type="NCBI Taxonomy" id="423350"/>
    <lineage>
        <taxon>Bacteria</taxon>
        <taxon>Pseudomonadati</taxon>
        <taxon>Bacteroidota</taxon>
        <taxon>Sphingobacteriia</taxon>
        <taxon>Sphingobacteriales</taxon>
        <taxon>Sphingobacteriaceae</taxon>
        <taxon>Mucilaginibacter</taxon>
    </lineage>
</organism>
<feature type="region of interest" description="Disordered" evidence="1">
    <location>
        <begin position="30"/>
        <end position="52"/>
    </location>
</feature>
<evidence type="ECO:0000256" key="1">
    <source>
        <dbReference type="SAM" id="MobiDB-lite"/>
    </source>
</evidence>
<keyword evidence="3" id="KW-1185">Reference proteome</keyword>
<dbReference type="EMBL" id="RBKU01000001">
    <property type="protein sequence ID" value="RKR81844.1"/>
    <property type="molecule type" value="Genomic_DNA"/>
</dbReference>
<dbReference type="Proteomes" id="UP000268007">
    <property type="component" value="Unassembled WGS sequence"/>
</dbReference>
<proteinExistence type="predicted"/>
<sequence>MIKPEWIPSGYHDKTNENLVVEVTKINYSLNNRKPAPPKTGFKRKVSNKLTN</sequence>
<evidence type="ECO:0000313" key="3">
    <source>
        <dbReference type="Proteomes" id="UP000268007"/>
    </source>
</evidence>
<protein>
    <submittedName>
        <fullName evidence="2">Uncharacterized protein</fullName>
    </submittedName>
</protein>
<name>A0A495J0K8_9SPHI</name>
<evidence type="ECO:0000313" key="2">
    <source>
        <dbReference type="EMBL" id="RKR81844.1"/>
    </source>
</evidence>